<dbReference type="PANTHER" id="PTHR41244">
    <property type="entry name" value="RHAMNAN SYNTHESIS F"/>
    <property type="match status" value="1"/>
</dbReference>
<dbReference type="Proteomes" id="UP000322940">
    <property type="component" value="Unassembled WGS sequence"/>
</dbReference>
<proteinExistence type="predicted"/>
<dbReference type="Gene3D" id="3.20.20.80">
    <property type="entry name" value="Glycosidases"/>
    <property type="match status" value="1"/>
</dbReference>
<dbReference type="EMBL" id="VVXH01000001">
    <property type="protein sequence ID" value="KAA2381331.1"/>
    <property type="molecule type" value="Genomic_DNA"/>
</dbReference>
<dbReference type="InterPro" id="IPR032719">
    <property type="entry name" value="WbsX"/>
</dbReference>
<accession>A0A5B3H5T0</accession>
<comment type="caution">
    <text evidence="1">The sequence shown here is derived from an EMBL/GenBank/DDBJ whole genome shotgun (WGS) entry which is preliminary data.</text>
</comment>
<evidence type="ECO:0000313" key="2">
    <source>
        <dbReference type="Proteomes" id="UP000322940"/>
    </source>
</evidence>
<protein>
    <submittedName>
        <fullName evidence="1">Lipopolysaccharide biosynthesis protein</fullName>
    </submittedName>
</protein>
<reference evidence="1 2" key="1">
    <citation type="journal article" date="2019" name="Nat. Med.">
        <title>A library of human gut bacterial isolates paired with longitudinal multiomics data enables mechanistic microbiome research.</title>
        <authorList>
            <person name="Poyet M."/>
            <person name="Groussin M."/>
            <person name="Gibbons S.M."/>
            <person name="Avila-Pacheco J."/>
            <person name="Jiang X."/>
            <person name="Kearney S.M."/>
            <person name="Perrotta A.R."/>
            <person name="Berdy B."/>
            <person name="Zhao S."/>
            <person name="Lieberman T.D."/>
            <person name="Swanson P.K."/>
            <person name="Smith M."/>
            <person name="Roesemann S."/>
            <person name="Alexander J.E."/>
            <person name="Rich S.A."/>
            <person name="Livny J."/>
            <person name="Vlamakis H."/>
            <person name="Clish C."/>
            <person name="Bullock K."/>
            <person name="Deik A."/>
            <person name="Scott J."/>
            <person name="Pierce K.A."/>
            <person name="Xavier R.J."/>
            <person name="Alm E.J."/>
        </authorList>
    </citation>
    <scope>NUCLEOTIDE SEQUENCE [LARGE SCALE GENOMIC DNA]</scope>
    <source>
        <strain evidence="1 2">BIOML-A266</strain>
    </source>
</reference>
<organism evidence="1 2">
    <name type="scientific">Alistipes onderdonkii</name>
    <dbReference type="NCBI Taxonomy" id="328813"/>
    <lineage>
        <taxon>Bacteria</taxon>
        <taxon>Pseudomonadati</taxon>
        <taxon>Bacteroidota</taxon>
        <taxon>Bacteroidia</taxon>
        <taxon>Bacteroidales</taxon>
        <taxon>Rikenellaceae</taxon>
        <taxon>Alistipes</taxon>
    </lineage>
</organism>
<name>A0A5B3H5T0_9BACT</name>
<dbReference type="CDD" id="cd11579">
    <property type="entry name" value="Glyco_tran_WbsX"/>
    <property type="match status" value="1"/>
</dbReference>
<dbReference type="Pfam" id="PF14307">
    <property type="entry name" value="Glyco_tran_WbsX"/>
    <property type="match status" value="1"/>
</dbReference>
<evidence type="ECO:0000313" key="1">
    <source>
        <dbReference type="EMBL" id="KAA2381331.1"/>
    </source>
</evidence>
<dbReference type="PANTHER" id="PTHR41244:SF1">
    <property type="entry name" value="GLYCOSYLTRANSFERASE"/>
    <property type="match status" value="1"/>
</dbReference>
<gene>
    <name evidence="1" type="ORF">F2Y10_00390</name>
</gene>
<sequence>MIKPEIIAFYLPQFHPFPENDNWWGKGFTEWTNVGKARKLFPGHYQPRIPADLGYYDLRLSLIYEQQVQLAQEAGVTAFCFYEYWFGGKRLMERPLVNMIERGVPDFPFCICWANHTWTNNNWNAAAQRVERKVLIEQTYPGIDDIDNHFYALLPAFSDKRYLRIDDRLVFVIYDYKSIPGNYTMLTRWNELARKNNLPEFYFMAYTADPREVKHPRYNVFDNVILSNINGAFGQGHSVKRLLKDVLINRFLHLPAHVVSYRKAIKKMLCSAFENEKVVPVVVPNWDHSPRLGTGGSIFHNSTPELFKRHLTDILLITRQKRVVQPMIFIKSWNEWGEGNYMEPDLRFGKQYIEACRQTIDAFDWTMDGTL</sequence>
<dbReference type="AlphaFoldDB" id="A0A5B3H5T0"/>